<accession>A0A2N6SPT2</accession>
<dbReference type="HAMAP" id="MF_01808">
    <property type="entry name" value="Recomb_XerC_XerD"/>
    <property type="match status" value="1"/>
</dbReference>
<dbReference type="InterPro" id="IPR010998">
    <property type="entry name" value="Integrase_recombinase_N"/>
</dbReference>
<dbReference type="GO" id="GO:0007059">
    <property type="term" value="P:chromosome segregation"/>
    <property type="evidence" value="ECO:0007669"/>
    <property type="project" value="UniProtKB-UniRule"/>
</dbReference>
<reference evidence="12 13" key="1">
    <citation type="submission" date="2017-09" db="EMBL/GenBank/DDBJ databases">
        <title>Bacterial strain isolated from the female urinary microbiota.</title>
        <authorList>
            <person name="Thomas-White K."/>
            <person name="Kumar N."/>
            <person name="Forster S."/>
            <person name="Putonti C."/>
            <person name="Lawley T."/>
            <person name="Wolfe A.J."/>
        </authorList>
    </citation>
    <scope>NUCLEOTIDE SEQUENCE [LARGE SCALE GENOMIC DNA]</scope>
    <source>
        <strain evidence="12 13">UMB0852</strain>
    </source>
</reference>
<comment type="caution">
    <text evidence="12">The sequence shown here is derived from an EMBL/GenBank/DDBJ whole genome shotgun (WGS) entry which is preliminary data.</text>
</comment>
<evidence type="ECO:0000256" key="1">
    <source>
        <dbReference type="ARBA" id="ARBA00004496"/>
    </source>
</evidence>
<dbReference type="GO" id="GO:0006313">
    <property type="term" value="P:DNA transposition"/>
    <property type="evidence" value="ECO:0007669"/>
    <property type="project" value="UniProtKB-UniRule"/>
</dbReference>
<dbReference type="Pfam" id="PF02899">
    <property type="entry name" value="Phage_int_SAM_1"/>
    <property type="match status" value="1"/>
</dbReference>
<dbReference type="InterPro" id="IPR023009">
    <property type="entry name" value="Tyrosine_recombinase_XerC/XerD"/>
</dbReference>
<protein>
    <recommendedName>
        <fullName evidence="9">Tyrosine recombinase XerC</fullName>
    </recommendedName>
</protein>
<feature type="active site" evidence="9">
    <location>
        <position position="267"/>
    </location>
</feature>
<evidence type="ECO:0000256" key="6">
    <source>
        <dbReference type="ARBA" id="ARBA00023125"/>
    </source>
</evidence>
<dbReference type="RefSeq" id="WP_102227815.1">
    <property type="nucleotide sequence ID" value="NZ_PNFY01000019.1"/>
</dbReference>
<keyword evidence="8 9" id="KW-0131">Cell cycle</keyword>
<dbReference type="InterPro" id="IPR004107">
    <property type="entry name" value="Integrase_SAM-like_N"/>
</dbReference>
<evidence type="ECO:0000259" key="11">
    <source>
        <dbReference type="PROSITE" id="PS51900"/>
    </source>
</evidence>
<keyword evidence="4 9" id="KW-0159">Chromosome partition</keyword>
<dbReference type="Pfam" id="PF00589">
    <property type="entry name" value="Phage_integrase"/>
    <property type="match status" value="1"/>
</dbReference>
<keyword evidence="13" id="KW-1185">Reference proteome</keyword>
<dbReference type="Gene3D" id="1.10.443.10">
    <property type="entry name" value="Intergrase catalytic core"/>
    <property type="match status" value="1"/>
</dbReference>
<proteinExistence type="inferred from homology"/>
<dbReference type="PANTHER" id="PTHR30349">
    <property type="entry name" value="PHAGE INTEGRASE-RELATED"/>
    <property type="match status" value="1"/>
</dbReference>
<comment type="subcellular location">
    <subcellularLocation>
        <location evidence="1 9">Cytoplasm</location>
    </subcellularLocation>
</comment>
<feature type="domain" description="Core-binding (CB)" evidence="11">
    <location>
        <begin position="1"/>
        <end position="85"/>
    </location>
</feature>
<dbReference type="GO" id="GO:0009037">
    <property type="term" value="F:tyrosine-based site-specific recombinase activity"/>
    <property type="evidence" value="ECO:0007669"/>
    <property type="project" value="UniProtKB-UniRule"/>
</dbReference>
<dbReference type="NCBIfam" id="NF001399">
    <property type="entry name" value="PRK00283.1"/>
    <property type="match status" value="1"/>
</dbReference>
<keyword evidence="6 9" id="KW-0238">DNA-binding</keyword>
<name>A0A2N6SPT2_9LACT</name>
<keyword evidence="3 9" id="KW-0132">Cell division</keyword>
<dbReference type="SUPFAM" id="SSF56349">
    <property type="entry name" value="DNA breaking-rejoining enzymes"/>
    <property type="match status" value="1"/>
</dbReference>
<evidence type="ECO:0000313" key="12">
    <source>
        <dbReference type="EMBL" id="PMC59083.1"/>
    </source>
</evidence>
<evidence type="ECO:0000256" key="4">
    <source>
        <dbReference type="ARBA" id="ARBA00022829"/>
    </source>
</evidence>
<dbReference type="CDD" id="cd00798">
    <property type="entry name" value="INT_XerDC_C"/>
    <property type="match status" value="1"/>
</dbReference>
<dbReference type="InterPro" id="IPR002104">
    <property type="entry name" value="Integrase_catalytic"/>
</dbReference>
<feature type="active site" evidence="9">
    <location>
        <position position="147"/>
    </location>
</feature>
<evidence type="ECO:0000259" key="10">
    <source>
        <dbReference type="PROSITE" id="PS51898"/>
    </source>
</evidence>
<dbReference type="PROSITE" id="PS51900">
    <property type="entry name" value="CB"/>
    <property type="match status" value="1"/>
</dbReference>
<feature type="active site" evidence="9">
    <location>
        <position position="171"/>
    </location>
</feature>
<keyword evidence="2 9" id="KW-0963">Cytoplasm</keyword>
<dbReference type="Gene3D" id="1.10.150.130">
    <property type="match status" value="1"/>
</dbReference>
<dbReference type="InterPro" id="IPR011010">
    <property type="entry name" value="DNA_brk_join_enz"/>
</dbReference>
<dbReference type="InterPro" id="IPR044068">
    <property type="entry name" value="CB"/>
</dbReference>
<evidence type="ECO:0000256" key="2">
    <source>
        <dbReference type="ARBA" id="ARBA00022490"/>
    </source>
</evidence>
<dbReference type="InterPro" id="IPR050090">
    <property type="entry name" value="Tyrosine_recombinase_XerCD"/>
</dbReference>
<feature type="active site" description="O-(3'-phospho-DNA)-tyrosine intermediate" evidence="9">
    <location>
        <position position="276"/>
    </location>
</feature>
<dbReference type="PROSITE" id="PS51898">
    <property type="entry name" value="TYR_RECOMBINASE"/>
    <property type="match status" value="1"/>
</dbReference>
<evidence type="ECO:0000256" key="3">
    <source>
        <dbReference type="ARBA" id="ARBA00022618"/>
    </source>
</evidence>
<evidence type="ECO:0000256" key="7">
    <source>
        <dbReference type="ARBA" id="ARBA00023172"/>
    </source>
</evidence>
<dbReference type="PANTHER" id="PTHR30349:SF77">
    <property type="entry name" value="TYROSINE RECOMBINASE XERC"/>
    <property type="match status" value="1"/>
</dbReference>
<dbReference type="EMBL" id="PNHE01000002">
    <property type="protein sequence ID" value="PMC59083.1"/>
    <property type="molecule type" value="Genomic_DNA"/>
</dbReference>
<keyword evidence="7 9" id="KW-0233">DNA recombination</keyword>
<comment type="function">
    <text evidence="9">Site-specific tyrosine recombinase, which acts by catalyzing the cutting and rejoining of the recombining DNA molecules. The XerC-XerD complex is essential to convert dimers of the bacterial chromosome into monomers to permit their segregation at cell division. It also contributes to the segregational stability of plasmids.</text>
</comment>
<dbReference type="OrthoDB" id="9801717at2"/>
<dbReference type="STRING" id="84521.SAMN04487994_100342"/>
<evidence type="ECO:0000313" key="13">
    <source>
        <dbReference type="Proteomes" id="UP000235682"/>
    </source>
</evidence>
<comment type="subunit">
    <text evidence="9">Forms a cyclic heterotetrameric complex composed of two molecules of XerC and two molecules of XerD.</text>
</comment>
<sequence>MKVLIDQFIQYIRTVRRYSERTITAYERDLNEFYCFLKETGDSDIKSLTYQDMRYYVAFLSDKGLSRTTVARKLSTLRSFFNFSLHKGWVDANPMQLVEYQVKKESLPEYFYEDEVIQILHAANDPKDEERLKHLAIIEVLYATGIRVSELCDLTLDQINQTSHLLRVIGKGNKERVVPISRRAFDSLMCYIDEERPQINTKNSNYVFLTKKGLPMIPDYVRYYFTRLSRKKGLNMAIYPHKFRHTFATHLINNGADLRSVQEMLGHENLSSTQIYTHLSKEHLRQNYLAFHPRARKE</sequence>
<feature type="domain" description="Tyr recombinase" evidence="10">
    <location>
        <begin position="106"/>
        <end position="289"/>
    </location>
</feature>
<evidence type="ECO:0000256" key="5">
    <source>
        <dbReference type="ARBA" id="ARBA00022908"/>
    </source>
</evidence>
<evidence type="ECO:0000256" key="9">
    <source>
        <dbReference type="HAMAP-Rule" id="MF_01808"/>
    </source>
</evidence>
<dbReference type="InterPro" id="IPR013762">
    <property type="entry name" value="Integrase-like_cat_sf"/>
</dbReference>
<organism evidence="12 13">
    <name type="scientific">Dolosicoccus paucivorans</name>
    <dbReference type="NCBI Taxonomy" id="84521"/>
    <lineage>
        <taxon>Bacteria</taxon>
        <taxon>Bacillati</taxon>
        <taxon>Bacillota</taxon>
        <taxon>Bacilli</taxon>
        <taxon>Lactobacillales</taxon>
        <taxon>Aerococcaceae</taxon>
        <taxon>Dolosicoccus</taxon>
    </lineage>
</organism>
<dbReference type="GO" id="GO:0005737">
    <property type="term" value="C:cytoplasm"/>
    <property type="evidence" value="ECO:0007669"/>
    <property type="project" value="UniProtKB-SubCell"/>
</dbReference>
<dbReference type="AlphaFoldDB" id="A0A2N6SPT2"/>
<keyword evidence="5 9" id="KW-0229">DNA integration</keyword>
<dbReference type="Proteomes" id="UP000235682">
    <property type="component" value="Unassembled WGS sequence"/>
</dbReference>
<dbReference type="GO" id="GO:0051301">
    <property type="term" value="P:cell division"/>
    <property type="evidence" value="ECO:0007669"/>
    <property type="project" value="UniProtKB-KW"/>
</dbReference>
<dbReference type="GO" id="GO:0003677">
    <property type="term" value="F:DNA binding"/>
    <property type="evidence" value="ECO:0007669"/>
    <property type="project" value="UniProtKB-UniRule"/>
</dbReference>
<feature type="active site" evidence="9">
    <location>
        <position position="241"/>
    </location>
</feature>
<comment type="similarity">
    <text evidence="9">Belongs to the 'phage' integrase family. XerC subfamily.</text>
</comment>
<feature type="active site" evidence="9">
    <location>
        <position position="244"/>
    </location>
</feature>
<evidence type="ECO:0000256" key="8">
    <source>
        <dbReference type="ARBA" id="ARBA00023306"/>
    </source>
</evidence>
<gene>
    <name evidence="9" type="primary">xerC</name>
    <name evidence="12" type="ORF">CJ205_01050</name>
</gene>